<dbReference type="SUPFAM" id="SSF51182">
    <property type="entry name" value="RmlC-like cupins"/>
    <property type="match status" value="1"/>
</dbReference>
<keyword evidence="1" id="KW-0479">Metal-binding</keyword>
<dbReference type="GO" id="GO:0046872">
    <property type="term" value="F:metal ion binding"/>
    <property type="evidence" value="ECO:0007669"/>
    <property type="project" value="UniProtKB-KW"/>
</dbReference>
<dbReference type="InterPro" id="IPR013096">
    <property type="entry name" value="Cupin_2"/>
</dbReference>
<gene>
    <name evidence="3" type="ORF">B4110_1510</name>
</gene>
<comment type="caution">
    <text evidence="3">The sequence shown here is derived from an EMBL/GenBank/DDBJ whole genome shotgun (WGS) entry which is preliminary data.</text>
</comment>
<accession>A0A150N7G0</accession>
<sequence>MQVITMKDLPTEEQASVSLWKVFEQKNVNGKITMGKVVIPPGERVPLEGASIHEQNEYSIVIKGSFIAESGGKQYRINAGDAAFIPAGEEHVAYNDGNEVCEIVWVLVG</sequence>
<reference evidence="3 4" key="1">
    <citation type="submission" date="2016-01" db="EMBL/GenBank/DDBJ databases">
        <title>Draft Genome Sequences of Seven Thermophilic Sporeformers Isolated from Foods.</title>
        <authorList>
            <person name="Berendsen E.M."/>
            <person name="Wells-Bennik M.H."/>
            <person name="Krawcyk A.O."/>
            <person name="De Jong A."/>
            <person name="Holsappel S."/>
            <person name="Eijlander R.T."/>
            <person name="Kuipers O.P."/>
        </authorList>
    </citation>
    <scope>NUCLEOTIDE SEQUENCE [LARGE SCALE GENOMIC DNA]</scope>
    <source>
        <strain evidence="3 4">B4110</strain>
    </source>
</reference>
<dbReference type="Pfam" id="PF07883">
    <property type="entry name" value="Cupin_2"/>
    <property type="match status" value="1"/>
</dbReference>
<evidence type="ECO:0000259" key="2">
    <source>
        <dbReference type="Pfam" id="PF07883"/>
    </source>
</evidence>
<dbReference type="PATRIC" id="fig|153151.4.peg.231"/>
<evidence type="ECO:0000313" key="3">
    <source>
        <dbReference type="EMBL" id="KYD32625.1"/>
    </source>
</evidence>
<organism evidence="3 4">
    <name type="scientific">Parageobacillus toebii</name>
    <dbReference type="NCBI Taxonomy" id="153151"/>
    <lineage>
        <taxon>Bacteria</taxon>
        <taxon>Bacillati</taxon>
        <taxon>Bacillota</taxon>
        <taxon>Bacilli</taxon>
        <taxon>Bacillales</taxon>
        <taxon>Anoxybacillaceae</taxon>
        <taxon>Parageobacillus</taxon>
    </lineage>
</organism>
<evidence type="ECO:0000313" key="4">
    <source>
        <dbReference type="Proteomes" id="UP000075324"/>
    </source>
</evidence>
<dbReference type="InterPro" id="IPR011051">
    <property type="entry name" value="RmlC_Cupin_sf"/>
</dbReference>
<dbReference type="EMBL" id="LQYW01000010">
    <property type="protein sequence ID" value="KYD32625.1"/>
    <property type="molecule type" value="Genomic_DNA"/>
</dbReference>
<dbReference type="Proteomes" id="UP000075324">
    <property type="component" value="Unassembled WGS sequence"/>
</dbReference>
<dbReference type="PANTHER" id="PTHR35848">
    <property type="entry name" value="OXALATE-BINDING PROTEIN"/>
    <property type="match status" value="1"/>
</dbReference>
<name>A0A150N7G0_9BACL</name>
<feature type="domain" description="Cupin type-2" evidence="2">
    <location>
        <begin position="37"/>
        <end position="106"/>
    </location>
</feature>
<dbReference type="AlphaFoldDB" id="A0A150N7G0"/>
<evidence type="ECO:0000256" key="1">
    <source>
        <dbReference type="ARBA" id="ARBA00022723"/>
    </source>
</evidence>
<dbReference type="InterPro" id="IPR014710">
    <property type="entry name" value="RmlC-like_jellyroll"/>
</dbReference>
<proteinExistence type="predicted"/>
<protein>
    <recommendedName>
        <fullName evidence="2">Cupin type-2 domain-containing protein</fullName>
    </recommendedName>
</protein>
<dbReference type="RefSeq" id="WP_062677296.1">
    <property type="nucleotide sequence ID" value="NZ_LQYW01000010.1"/>
</dbReference>
<dbReference type="InterPro" id="IPR051610">
    <property type="entry name" value="GPI/OXD"/>
</dbReference>
<dbReference type="Gene3D" id="2.60.120.10">
    <property type="entry name" value="Jelly Rolls"/>
    <property type="match status" value="1"/>
</dbReference>
<dbReference type="PANTHER" id="PTHR35848:SF6">
    <property type="entry name" value="CUPIN TYPE-2 DOMAIN-CONTAINING PROTEIN"/>
    <property type="match status" value="1"/>
</dbReference>